<protein>
    <submittedName>
        <fullName evidence="1">Uncharacterized protein</fullName>
    </submittedName>
</protein>
<reference evidence="1 2" key="1">
    <citation type="submission" date="2021-06" db="EMBL/GenBank/DDBJ databases">
        <title>Caerostris extrusa draft genome.</title>
        <authorList>
            <person name="Kono N."/>
            <person name="Arakawa K."/>
        </authorList>
    </citation>
    <scope>NUCLEOTIDE SEQUENCE [LARGE SCALE GENOMIC DNA]</scope>
</reference>
<name>A0AAV4TGZ6_CAEEX</name>
<dbReference type="EMBL" id="BPLR01011081">
    <property type="protein sequence ID" value="GIY44067.1"/>
    <property type="molecule type" value="Genomic_DNA"/>
</dbReference>
<sequence>MKFCKDVGWDNPRPSTSRISLAEWNAPNDPVRPERNTDWRRLRKRLVELEYMQGELSLTCDKCAETHRTGCGAVLECRGTELVHWVNVTVRDLGEIARMDPMDRGGPQK</sequence>
<evidence type="ECO:0000313" key="1">
    <source>
        <dbReference type="EMBL" id="GIY44067.1"/>
    </source>
</evidence>
<proteinExistence type="predicted"/>
<keyword evidence="2" id="KW-1185">Reference proteome</keyword>
<dbReference type="AlphaFoldDB" id="A0AAV4TGZ6"/>
<evidence type="ECO:0000313" key="2">
    <source>
        <dbReference type="Proteomes" id="UP001054945"/>
    </source>
</evidence>
<accession>A0AAV4TGZ6</accession>
<organism evidence="1 2">
    <name type="scientific">Caerostris extrusa</name>
    <name type="common">Bark spider</name>
    <name type="synonym">Caerostris bankana</name>
    <dbReference type="NCBI Taxonomy" id="172846"/>
    <lineage>
        <taxon>Eukaryota</taxon>
        <taxon>Metazoa</taxon>
        <taxon>Ecdysozoa</taxon>
        <taxon>Arthropoda</taxon>
        <taxon>Chelicerata</taxon>
        <taxon>Arachnida</taxon>
        <taxon>Araneae</taxon>
        <taxon>Araneomorphae</taxon>
        <taxon>Entelegynae</taxon>
        <taxon>Araneoidea</taxon>
        <taxon>Araneidae</taxon>
        <taxon>Caerostris</taxon>
    </lineage>
</organism>
<comment type="caution">
    <text evidence="1">The sequence shown here is derived from an EMBL/GenBank/DDBJ whole genome shotgun (WGS) entry which is preliminary data.</text>
</comment>
<gene>
    <name evidence="1" type="ORF">CEXT_656781</name>
</gene>
<dbReference type="Proteomes" id="UP001054945">
    <property type="component" value="Unassembled WGS sequence"/>
</dbReference>